<evidence type="ECO:0000256" key="1">
    <source>
        <dbReference type="SAM" id="SignalP"/>
    </source>
</evidence>
<dbReference type="OrthoDB" id="9791814at2"/>
<keyword evidence="4" id="KW-1185">Reference proteome</keyword>
<proteinExistence type="predicted"/>
<sequence length="206" mass="21906">MRLLVFAAVVMLSCPVFAQPIAPLAIDGRVACVQGMTGIGRPPSWKAIADPDALGGWAISETTGDTTDLHFPLCISTQTEALDIDATLRFKPISGTAARTAGIVLRAQNANDYYVVAANALDGSVRLYRMQGGRRAQLAVKDTPIATGQWHDLRVVLVGNDFRVSLDRTELFKATDRSLPLPGAVGVWSQSDSVVRFGSLVVGAPS</sequence>
<accession>A0A1T4TFZ5</accession>
<dbReference type="InterPro" id="IPR001791">
    <property type="entry name" value="Laminin_G"/>
</dbReference>
<dbReference type="InterPro" id="IPR013320">
    <property type="entry name" value="ConA-like_dom_sf"/>
</dbReference>
<reference evidence="4" key="1">
    <citation type="submission" date="2017-02" db="EMBL/GenBank/DDBJ databases">
        <authorList>
            <person name="Varghese N."/>
            <person name="Submissions S."/>
        </authorList>
    </citation>
    <scope>NUCLEOTIDE SEQUENCE [LARGE SCALE GENOMIC DNA]</scope>
    <source>
        <strain evidence="4">ATCC 27094</strain>
    </source>
</reference>
<dbReference type="Pfam" id="PF02210">
    <property type="entry name" value="Laminin_G_2"/>
    <property type="match status" value="1"/>
</dbReference>
<keyword evidence="1" id="KW-0732">Signal</keyword>
<dbReference type="RefSeq" id="WP_085937913.1">
    <property type="nucleotide sequence ID" value="NZ_FUWJ01000017.1"/>
</dbReference>
<dbReference type="STRING" id="225324.SAMN02745126_06179"/>
<dbReference type="SUPFAM" id="SSF49899">
    <property type="entry name" value="Concanavalin A-like lectins/glucanases"/>
    <property type="match status" value="1"/>
</dbReference>
<name>A0A1T4TFZ5_9HYPH</name>
<feature type="domain" description="Laminin G" evidence="2">
    <location>
        <begin position="100"/>
        <end position="179"/>
    </location>
</feature>
<organism evidence="3 4">
    <name type="scientific">Enhydrobacter aerosaccus</name>
    <dbReference type="NCBI Taxonomy" id="225324"/>
    <lineage>
        <taxon>Bacteria</taxon>
        <taxon>Pseudomonadati</taxon>
        <taxon>Pseudomonadota</taxon>
        <taxon>Alphaproteobacteria</taxon>
        <taxon>Hyphomicrobiales</taxon>
        <taxon>Enhydrobacter</taxon>
    </lineage>
</organism>
<protein>
    <submittedName>
        <fullName evidence="3">Laminin G domain</fullName>
    </submittedName>
</protein>
<feature type="chain" id="PRO_5012798043" evidence="1">
    <location>
        <begin position="19"/>
        <end position="206"/>
    </location>
</feature>
<evidence type="ECO:0000313" key="3">
    <source>
        <dbReference type="EMBL" id="SKA39228.1"/>
    </source>
</evidence>
<dbReference type="Gene3D" id="2.60.120.560">
    <property type="entry name" value="Exo-inulinase, domain 1"/>
    <property type="match status" value="1"/>
</dbReference>
<evidence type="ECO:0000259" key="2">
    <source>
        <dbReference type="Pfam" id="PF02210"/>
    </source>
</evidence>
<gene>
    <name evidence="3" type="ORF">SAMN02745126_06179</name>
</gene>
<dbReference type="EMBL" id="FUWJ01000017">
    <property type="protein sequence ID" value="SKA39228.1"/>
    <property type="molecule type" value="Genomic_DNA"/>
</dbReference>
<dbReference type="AlphaFoldDB" id="A0A1T4TFZ5"/>
<feature type="signal peptide" evidence="1">
    <location>
        <begin position="1"/>
        <end position="18"/>
    </location>
</feature>
<evidence type="ECO:0000313" key="4">
    <source>
        <dbReference type="Proteomes" id="UP000190092"/>
    </source>
</evidence>
<dbReference type="Proteomes" id="UP000190092">
    <property type="component" value="Unassembled WGS sequence"/>
</dbReference>